<keyword evidence="3" id="KW-1185">Reference proteome</keyword>
<dbReference type="EMBL" id="JAGKHQ010000006">
    <property type="protein sequence ID" value="KAG7514867.1"/>
    <property type="molecule type" value="Genomic_DNA"/>
</dbReference>
<feature type="compositionally biased region" description="Acidic residues" evidence="1">
    <location>
        <begin position="129"/>
        <end position="144"/>
    </location>
</feature>
<comment type="caution">
    <text evidence="2">The sequence shown here is derived from an EMBL/GenBank/DDBJ whole genome shotgun (WGS) entry which is preliminary data.</text>
</comment>
<evidence type="ECO:0000313" key="2">
    <source>
        <dbReference type="EMBL" id="KAG7514867.1"/>
    </source>
</evidence>
<proteinExistence type="predicted"/>
<name>A0AAV6SCL9_SOLSE</name>
<gene>
    <name evidence="2" type="ORF">JOB18_044620</name>
</gene>
<feature type="region of interest" description="Disordered" evidence="1">
    <location>
        <begin position="124"/>
        <end position="147"/>
    </location>
</feature>
<sequence>MSWVNMHQRSHFNARGPSAALIHIYLQHMSASDTHTAVPTPQTHRKLHTVQDTEDQTGLKGVCTLISGQRDGGSTLAAERAPQLHLLDRFQSTAVGANHTLTLVTPLISAVLSLQTHHGTLHLSSAYSTEEEEVEEEEGEEEEAVPTVIRPGPAAELWPLCGLGAAVAVCVRAAPPAVQRRNRSPAAPQPRSGSGDRVLPQCLARCPGSQLNLTVLGSVAVGAKNKIKHHMEPKLWMKL</sequence>
<dbReference type="Proteomes" id="UP000693946">
    <property type="component" value="Linkage Group LG14"/>
</dbReference>
<feature type="region of interest" description="Disordered" evidence="1">
    <location>
        <begin position="178"/>
        <end position="198"/>
    </location>
</feature>
<organism evidence="2 3">
    <name type="scientific">Solea senegalensis</name>
    <name type="common">Senegalese sole</name>
    <dbReference type="NCBI Taxonomy" id="28829"/>
    <lineage>
        <taxon>Eukaryota</taxon>
        <taxon>Metazoa</taxon>
        <taxon>Chordata</taxon>
        <taxon>Craniata</taxon>
        <taxon>Vertebrata</taxon>
        <taxon>Euteleostomi</taxon>
        <taxon>Actinopterygii</taxon>
        <taxon>Neopterygii</taxon>
        <taxon>Teleostei</taxon>
        <taxon>Neoteleostei</taxon>
        <taxon>Acanthomorphata</taxon>
        <taxon>Carangaria</taxon>
        <taxon>Pleuronectiformes</taxon>
        <taxon>Pleuronectoidei</taxon>
        <taxon>Soleidae</taxon>
        <taxon>Solea</taxon>
    </lineage>
</organism>
<dbReference type="AlphaFoldDB" id="A0AAV6SCL9"/>
<accession>A0AAV6SCL9</accession>
<evidence type="ECO:0000256" key="1">
    <source>
        <dbReference type="SAM" id="MobiDB-lite"/>
    </source>
</evidence>
<reference evidence="2 3" key="1">
    <citation type="journal article" date="2021" name="Sci. Rep.">
        <title>Chromosome anchoring in Senegalese sole (Solea senegalensis) reveals sex-associated markers and genome rearrangements in flatfish.</title>
        <authorList>
            <person name="Guerrero-Cozar I."/>
            <person name="Gomez-Garrido J."/>
            <person name="Berbel C."/>
            <person name="Martinez-Blanch J.F."/>
            <person name="Alioto T."/>
            <person name="Claros M.G."/>
            <person name="Gagnaire P.A."/>
            <person name="Manchado M."/>
        </authorList>
    </citation>
    <scope>NUCLEOTIDE SEQUENCE [LARGE SCALE GENOMIC DNA]</scope>
    <source>
        <strain evidence="2">Sse05_10M</strain>
    </source>
</reference>
<protein>
    <submittedName>
        <fullName evidence="2">Uncharacterized protein</fullName>
    </submittedName>
</protein>
<evidence type="ECO:0000313" key="3">
    <source>
        <dbReference type="Proteomes" id="UP000693946"/>
    </source>
</evidence>